<proteinExistence type="predicted"/>
<keyword evidence="1" id="KW-0489">Methyltransferase</keyword>
<organism evidence="1 2">
    <name type="scientific">Filimonas lacunae</name>
    <dbReference type="NCBI Taxonomy" id="477680"/>
    <lineage>
        <taxon>Bacteria</taxon>
        <taxon>Pseudomonadati</taxon>
        <taxon>Bacteroidota</taxon>
        <taxon>Chitinophagia</taxon>
        <taxon>Chitinophagales</taxon>
        <taxon>Chitinophagaceae</taxon>
        <taxon>Filimonas</taxon>
    </lineage>
</organism>
<evidence type="ECO:0000313" key="2">
    <source>
        <dbReference type="Proteomes" id="UP000186917"/>
    </source>
</evidence>
<dbReference type="GO" id="GO:0032259">
    <property type="term" value="P:methylation"/>
    <property type="evidence" value="ECO:0007669"/>
    <property type="project" value="UniProtKB-KW"/>
</dbReference>
<evidence type="ECO:0000313" key="1">
    <source>
        <dbReference type="EMBL" id="SIT29764.1"/>
    </source>
</evidence>
<keyword evidence="1" id="KW-0808">Transferase</keyword>
<dbReference type="AlphaFoldDB" id="A0A1N7R415"/>
<dbReference type="STRING" id="477680.SAMN05421788_10929"/>
<dbReference type="Pfam" id="PF13489">
    <property type="entry name" value="Methyltransf_23"/>
    <property type="match status" value="1"/>
</dbReference>
<reference evidence="2" key="1">
    <citation type="submission" date="2017-01" db="EMBL/GenBank/DDBJ databases">
        <authorList>
            <person name="Varghese N."/>
            <person name="Submissions S."/>
        </authorList>
    </citation>
    <scope>NUCLEOTIDE SEQUENCE [LARGE SCALE GENOMIC DNA]</scope>
    <source>
        <strain evidence="2">DSM 21054</strain>
    </source>
</reference>
<keyword evidence="2" id="KW-1185">Reference proteome</keyword>
<protein>
    <submittedName>
        <fullName evidence="1">Methyltransferase domain-containing protein</fullName>
    </submittedName>
</protein>
<dbReference type="SUPFAM" id="SSF53335">
    <property type="entry name" value="S-adenosyl-L-methionine-dependent methyltransferases"/>
    <property type="match status" value="1"/>
</dbReference>
<sequence>MSLSLKLKVFSRYIRKKKKRPLILEGLKFKGQKGIEIGGPSFFFQKNMPLYLFAKQVDGVNFSTQTVWEGSIAEGNNYQYVKGKTGYQYIAEASNLSHIPKNEYDFLLSCHSLEHVANPIQAVKGWAELLKQKGKLVLVLPDKRFIFDHKRPYTTFEHLVEDYKNKVDEHDTTCFEELIALHDVSMDPGVKSLEEFTERLKDNFNNRCAHHHVFSQEVVKQMLEYCGFTVNSQHELDNFNLITIAEKN</sequence>
<dbReference type="GO" id="GO:0008168">
    <property type="term" value="F:methyltransferase activity"/>
    <property type="evidence" value="ECO:0007669"/>
    <property type="project" value="UniProtKB-KW"/>
</dbReference>
<dbReference type="Gene3D" id="3.40.50.150">
    <property type="entry name" value="Vaccinia Virus protein VP39"/>
    <property type="match status" value="1"/>
</dbReference>
<name>A0A1N7R415_9BACT</name>
<dbReference type="Proteomes" id="UP000186917">
    <property type="component" value="Unassembled WGS sequence"/>
</dbReference>
<accession>A0A1N7R415</accession>
<gene>
    <name evidence="1" type="ORF">SAMN05421788_10929</name>
</gene>
<dbReference type="EMBL" id="FTOR01000009">
    <property type="protein sequence ID" value="SIT29764.1"/>
    <property type="molecule type" value="Genomic_DNA"/>
</dbReference>
<dbReference type="InterPro" id="IPR029063">
    <property type="entry name" value="SAM-dependent_MTases_sf"/>
</dbReference>